<name>A0ABC8K9Z5_ERUVS</name>
<dbReference type="AlphaFoldDB" id="A0ABC8K9Z5"/>
<dbReference type="PANTHER" id="PTHR31607:SF23">
    <property type="entry name" value="DUF1216 DOMAIN-CONTAINING PROTEIN"/>
    <property type="match status" value="1"/>
</dbReference>
<sequence length="169" mass="18496">MGRISLAVVYKTQVQAQAQAQAQAQGKTFSLLDYLALFPKTGKEFAPYNASKGLLDFVGVLEGKSPTTVEFKNFFTNLKGYITSCFQQASPGSGKSDQLFTAISALKGSLAGRSFDSWRLIEALVSMEKVSTEMKKTTSNVMPNPQWERLSGSMFEWVGRIGLFVKAVS</sequence>
<evidence type="ECO:0000313" key="1">
    <source>
        <dbReference type="EMBL" id="CAH8355129.1"/>
    </source>
</evidence>
<dbReference type="PANTHER" id="PTHR31607">
    <property type="entry name" value="DUF1216 DOMAIN-CONTAINING PROTEIN-RELATED"/>
    <property type="match status" value="1"/>
</dbReference>
<dbReference type="Proteomes" id="UP001642260">
    <property type="component" value="Unassembled WGS sequence"/>
</dbReference>
<protein>
    <submittedName>
        <fullName evidence="1">Uncharacterized protein</fullName>
    </submittedName>
</protein>
<keyword evidence="2" id="KW-1185">Reference proteome</keyword>
<gene>
    <name evidence="1" type="ORF">ERUC_LOCUS20884</name>
</gene>
<dbReference type="EMBL" id="CAKOAT010203488">
    <property type="protein sequence ID" value="CAH8355129.1"/>
    <property type="molecule type" value="Genomic_DNA"/>
</dbReference>
<organism evidence="1 2">
    <name type="scientific">Eruca vesicaria subsp. sativa</name>
    <name type="common">Garden rocket</name>
    <name type="synonym">Eruca sativa</name>
    <dbReference type="NCBI Taxonomy" id="29727"/>
    <lineage>
        <taxon>Eukaryota</taxon>
        <taxon>Viridiplantae</taxon>
        <taxon>Streptophyta</taxon>
        <taxon>Embryophyta</taxon>
        <taxon>Tracheophyta</taxon>
        <taxon>Spermatophyta</taxon>
        <taxon>Magnoliopsida</taxon>
        <taxon>eudicotyledons</taxon>
        <taxon>Gunneridae</taxon>
        <taxon>Pentapetalae</taxon>
        <taxon>rosids</taxon>
        <taxon>malvids</taxon>
        <taxon>Brassicales</taxon>
        <taxon>Brassicaceae</taxon>
        <taxon>Brassiceae</taxon>
        <taxon>Eruca</taxon>
    </lineage>
</organism>
<comment type="caution">
    <text evidence="1">The sequence shown here is derived from an EMBL/GenBank/DDBJ whole genome shotgun (WGS) entry which is preliminary data.</text>
</comment>
<reference evidence="1 2" key="1">
    <citation type="submission" date="2022-03" db="EMBL/GenBank/DDBJ databases">
        <authorList>
            <person name="Macdonald S."/>
            <person name="Ahmed S."/>
            <person name="Newling K."/>
        </authorList>
    </citation>
    <scope>NUCLEOTIDE SEQUENCE [LARGE SCALE GENOMIC DNA]</scope>
</reference>
<accession>A0ABC8K9Z5</accession>
<proteinExistence type="predicted"/>
<evidence type="ECO:0000313" key="2">
    <source>
        <dbReference type="Proteomes" id="UP001642260"/>
    </source>
</evidence>